<dbReference type="InterPro" id="IPR015943">
    <property type="entry name" value="WD40/YVTN_repeat-like_dom_sf"/>
</dbReference>
<dbReference type="SUPFAM" id="SSF50978">
    <property type="entry name" value="WD40 repeat-like"/>
    <property type="match status" value="1"/>
</dbReference>
<keyword evidence="7" id="KW-1185">Reference proteome</keyword>
<feature type="region of interest" description="Disordered" evidence="4">
    <location>
        <begin position="14"/>
        <end position="49"/>
    </location>
</feature>
<keyword evidence="1 3" id="KW-0853">WD repeat</keyword>
<dbReference type="Pfam" id="PF23761">
    <property type="entry name" value="Beta-prop_DCAF4"/>
    <property type="match status" value="1"/>
</dbReference>
<protein>
    <submittedName>
        <fullName evidence="6">Uncharacterized protein</fullName>
    </submittedName>
</protein>
<evidence type="ECO:0000256" key="4">
    <source>
        <dbReference type="SAM" id="MobiDB-lite"/>
    </source>
</evidence>
<sequence>MPKELPGFYYDSEKNRYFPVKGPIPGSSRKRKSPPPASTGKEKDEHKSLKIRSNTLLQGRELCGQLITNRKGKFSFQMEYQKRRASQPMFWKYLGTERIVDNAMEHTTVGVESPQGIVKTELLLTGSSNGLFCLFEVGRDAEEEINNAAMLLPDRVWPSGSANSKGYIQLPWLAWRSLGSGLHISPAISCIKMCQRDRHPVENTSLNHALVTTLGSEISGGTVHILNLSEPVDLNPFLVQRPTSRVASFDYTVWTADCTFDGSRAVIGTNMGAALVNVDTGVTSWICRCKSDVLSLQLDQSGNIALCGLRNGTILSVDARQRPQNFSVRLPKHQIPCHPHNISSGRSKKFHMEQFPVKGNLCSSDTISMPSSISCIASLVLYDQYFLASSMDGSINLYDNRLTQRGAMQSYEGNVNSHTRIQLGVDPSESIIMSGGEDCYLRLWSIKSGELLFQEKFMDTIPSVLCWPGMEVCIWPSPPKNIFQTDYKWPEYGAEHQNIPPCMTHRFTVFVSKYMNLLTGIHGLRSRTQGAWLGSKEGLFHIGWP</sequence>
<gene>
    <name evidence="5" type="ORF">CEPIT_LOCUS10868</name>
    <name evidence="6" type="ORF">CEPIT_LOCUS26409</name>
</gene>
<evidence type="ECO:0000313" key="6">
    <source>
        <dbReference type="EMBL" id="CAH9125001.1"/>
    </source>
</evidence>
<dbReference type="PANTHER" id="PTHR44472">
    <property type="entry name" value="DDB1- AND CUL4-ASSOCIATED FACTOR 4-RELATED"/>
    <property type="match status" value="1"/>
</dbReference>
<evidence type="ECO:0000256" key="3">
    <source>
        <dbReference type="PROSITE-ProRule" id="PRU00221"/>
    </source>
</evidence>
<accession>A0AAV0EQ54</accession>
<keyword evidence="2" id="KW-0677">Repeat</keyword>
<dbReference type="PANTHER" id="PTHR44472:SF1">
    <property type="entry name" value="DDB1 AND CUL4 ASSOCIATED FACTOR 4"/>
    <property type="match status" value="1"/>
</dbReference>
<name>A0AAV0EQ54_9ASTE</name>
<dbReference type="EMBL" id="CAMAPF010000935">
    <property type="protein sequence ID" value="CAH9125001.1"/>
    <property type="molecule type" value="Genomic_DNA"/>
</dbReference>
<organism evidence="6 7">
    <name type="scientific">Cuscuta epithymum</name>
    <dbReference type="NCBI Taxonomy" id="186058"/>
    <lineage>
        <taxon>Eukaryota</taxon>
        <taxon>Viridiplantae</taxon>
        <taxon>Streptophyta</taxon>
        <taxon>Embryophyta</taxon>
        <taxon>Tracheophyta</taxon>
        <taxon>Spermatophyta</taxon>
        <taxon>Magnoliopsida</taxon>
        <taxon>eudicotyledons</taxon>
        <taxon>Gunneridae</taxon>
        <taxon>Pentapetalae</taxon>
        <taxon>asterids</taxon>
        <taxon>lamiids</taxon>
        <taxon>Solanales</taxon>
        <taxon>Convolvulaceae</taxon>
        <taxon>Cuscuteae</taxon>
        <taxon>Cuscuta</taxon>
        <taxon>Cuscuta subgen. Cuscuta</taxon>
    </lineage>
</organism>
<comment type="caution">
    <text evidence="6">The sequence shown here is derived from an EMBL/GenBank/DDBJ whole genome shotgun (WGS) entry which is preliminary data.</text>
</comment>
<dbReference type="Proteomes" id="UP001152523">
    <property type="component" value="Unassembled WGS sequence"/>
</dbReference>
<dbReference type="SMART" id="SM00320">
    <property type="entry name" value="WD40"/>
    <property type="match status" value="3"/>
</dbReference>
<dbReference type="InterPro" id="IPR036322">
    <property type="entry name" value="WD40_repeat_dom_sf"/>
</dbReference>
<evidence type="ECO:0000256" key="1">
    <source>
        <dbReference type="ARBA" id="ARBA00022574"/>
    </source>
</evidence>
<dbReference type="Gene3D" id="2.130.10.10">
    <property type="entry name" value="YVTN repeat-like/Quinoprotein amine dehydrogenase"/>
    <property type="match status" value="1"/>
</dbReference>
<dbReference type="AlphaFoldDB" id="A0AAV0EQ54"/>
<dbReference type="InterPro" id="IPR001680">
    <property type="entry name" value="WD40_rpt"/>
</dbReference>
<evidence type="ECO:0000313" key="5">
    <source>
        <dbReference type="EMBL" id="CAH9089510.1"/>
    </source>
</evidence>
<dbReference type="InterPro" id="IPR052254">
    <property type="entry name" value="CUL4-DDB1_E3_ligase_receptor"/>
</dbReference>
<dbReference type="EMBL" id="CAMAPF010000062">
    <property type="protein sequence ID" value="CAH9089510.1"/>
    <property type="molecule type" value="Genomic_DNA"/>
</dbReference>
<evidence type="ECO:0000256" key="2">
    <source>
        <dbReference type="ARBA" id="ARBA00022737"/>
    </source>
</evidence>
<evidence type="ECO:0000313" key="7">
    <source>
        <dbReference type="Proteomes" id="UP001152523"/>
    </source>
</evidence>
<proteinExistence type="predicted"/>
<reference evidence="6" key="1">
    <citation type="submission" date="2022-07" db="EMBL/GenBank/DDBJ databases">
        <authorList>
            <person name="Macas J."/>
            <person name="Novak P."/>
            <person name="Neumann P."/>
        </authorList>
    </citation>
    <scope>NUCLEOTIDE SEQUENCE</scope>
</reference>
<dbReference type="PROSITE" id="PS50082">
    <property type="entry name" value="WD_REPEATS_2"/>
    <property type="match status" value="1"/>
</dbReference>
<feature type="repeat" description="WD" evidence="3">
    <location>
        <begin position="423"/>
        <end position="454"/>
    </location>
</feature>